<sequence>MPVQLASTPDQSNEYVSDDEDMVGVDEMMKHLSIVVEMMEVESFLNQAQPGHQVKRMLDKGVEVPAKRQRIV</sequence>
<proteinExistence type="predicted"/>
<evidence type="ECO:0000313" key="1">
    <source>
        <dbReference type="EMBL" id="KAL1530510.1"/>
    </source>
</evidence>
<evidence type="ECO:0000313" key="2">
    <source>
        <dbReference type="Proteomes" id="UP001515480"/>
    </source>
</evidence>
<reference evidence="1 2" key="1">
    <citation type="journal article" date="2024" name="Science">
        <title>Giant polyketide synthase enzymes in the biosynthesis of giant marine polyether toxins.</title>
        <authorList>
            <person name="Fallon T.R."/>
            <person name="Shende V.V."/>
            <person name="Wierzbicki I.H."/>
            <person name="Pendleton A.L."/>
            <person name="Watervoot N.F."/>
            <person name="Auber R.P."/>
            <person name="Gonzalez D.J."/>
            <person name="Wisecaver J.H."/>
            <person name="Moore B.S."/>
        </authorList>
    </citation>
    <scope>NUCLEOTIDE SEQUENCE [LARGE SCALE GENOMIC DNA]</scope>
    <source>
        <strain evidence="1 2">12B1</strain>
    </source>
</reference>
<comment type="caution">
    <text evidence="1">The sequence shown here is derived from an EMBL/GenBank/DDBJ whole genome shotgun (WGS) entry which is preliminary data.</text>
</comment>
<gene>
    <name evidence="1" type="ORF">AB1Y20_001411</name>
</gene>
<dbReference type="Proteomes" id="UP001515480">
    <property type="component" value="Unassembled WGS sequence"/>
</dbReference>
<organism evidence="1 2">
    <name type="scientific">Prymnesium parvum</name>
    <name type="common">Toxic golden alga</name>
    <dbReference type="NCBI Taxonomy" id="97485"/>
    <lineage>
        <taxon>Eukaryota</taxon>
        <taxon>Haptista</taxon>
        <taxon>Haptophyta</taxon>
        <taxon>Prymnesiophyceae</taxon>
        <taxon>Prymnesiales</taxon>
        <taxon>Prymnesiaceae</taxon>
        <taxon>Prymnesium</taxon>
    </lineage>
</organism>
<accession>A0AB34K8M1</accession>
<name>A0AB34K8M1_PRYPA</name>
<dbReference type="EMBL" id="JBGBPQ010000001">
    <property type="protein sequence ID" value="KAL1530510.1"/>
    <property type="molecule type" value="Genomic_DNA"/>
</dbReference>
<dbReference type="AlphaFoldDB" id="A0AB34K8M1"/>
<keyword evidence="2" id="KW-1185">Reference proteome</keyword>
<protein>
    <submittedName>
        <fullName evidence="1">Uncharacterized protein</fullName>
    </submittedName>
</protein>